<dbReference type="SUPFAM" id="SSF56219">
    <property type="entry name" value="DNase I-like"/>
    <property type="match status" value="1"/>
</dbReference>
<evidence type="ECO:0000256" key="4">
    <source>
        <dbReference type="ARBA" id="ARBA00013044"/>
    </source>
</evidence>
<name>A0A4X1VVP3_PIG</name>
<dbReference type="Pfam" id="PF02383">
    <property type="entry name" value="Syja_N"/>
    <property type="match status" value="1"/>
</dbReference>
<evidence type="ECO:0000256" key="6">
    <source>
        <dbReference type="SAM" id="MobiDB-lite"/>
    </source>
</evidence>
<sequence length="1040" mass="115807">MQPAQLVSVRLGCGTKSSRRRPGAPPPPGPGSAVVGVTFHRGGRLELLSWLIWEVFLKHLLYAVLDCQDMPTKQSPDPKGHPPFSLLGDTGREGVISLVSGRGLVAAGSRAASTCTAAGCPAACNPHPMSHSLPGGTFLSFLVLVTGCTSVGRIPEAEIYKITATDFYPLQEEAKEEDRLVALKKILNSGGLLLLVAQRCSEWGNSFFWNQLLHVPLRQHQVSCCDWLLKVICGVVAIRTVYASHKQAKACLISRISCERAGARFHTRGVNDDGHVSNFVETEQTIYMDDGVSSFVQIRGSVPLFWEQPGLQVGSHHLRLTRGLEANAPAFDRHMVFLKEQYGKQVVVNLLGSRGGEEVLNRAFKKLLWASCHAGDTPMINFDLHQFAKGGKLEKLENLLRPQLKLHWDDFDVFTTGENVSPRFQKGTLRMNCLDCLDRTNAVQSFIALEVLHLQLESLGLNSKPIADRFVESFKAMWSLNGHSLSKMFTGSRALEGKAKVGKLKDGARSVSRTIQSNFFDGVKQEAIKLLLVGDVYTEESADRGRMLLDNPRQSEFTNFRPVRVAVGTWNVNGGKQFRSNLLGTAELADWLLDAPALSGVTGPQDDSSPADIFAVGFEEMVELSAGNIVNASTTNRKVWGERLQKAISRSHRYILLTSAQLVGVCLYIFVRPYHVPFIRDVAIDTVKTGMGGKAGNKGAVAIRFQFHSTSFCFICSHLTAGQSQVKERNEDYREITQKLSFPMGRNIFSHDYVFWCGDFNYRIDLTYEEVFYFVKRQDWKKLLEFDQLQLQKSSGKIFKDFHEGTIDFGPTYKYDVGSAAYDTSDKCRTPAWTDRVLWWKKRHPFDKTAGELNLLDNGLDADPKVRHAWSPGTLKYYGRAELQASDHRYGPVDVGARDRVFQEVSSFQGPLDATVVVNLQSPTLEERNEFPEDVRLELMQTLGSYGTIVINHGQMLVTFADSHSALSVLDVDGMKVSVIGFLCFHWVGSVAEMRQEVRRWSPPFQHLVLESLVRVSTVQPWLLAGLGRRSKLWSAAGPA</sequence>
<evidence type="ECO:0000256" key="3">
    <source>
        <dbReference type="ARBA" id="ARBA00009678"/>
    </source>
</evidence>
<feature type="domain" description="SAC" evidence="7">
    <location>
        <begin position="205"/>
        <end position="491"/>
    </location>
</feature>
<dbReference type="Pfam" id="PF22669">
    <property type="entry name" value="Exo_endo_phos2"/>
    <property type="match status" value="1"/>
</dbReference>
<comment type="similarity">
    <text evidence="3">In the central section; belongs to the inositol 1,4,5-trisphosphate 5-phosphatase family.</text>
</comment>
<dbReference type="FunFam" id="3.60.10.10:FF:000008">
    <property type="entry name" value="Synaptojanin 2"/>
    <property type="match status" value="1"/>
</dbReference>
<dbReference type="InterPro" id="IPR015047">
    <property type="entry name" value="SYNJ1/2_RRM"/>
</dbReference>
<dbReference type="PANTHER" id="PTHR11200:SF148">
    <property type="entry name" value="SYNAPTOJANIN-2"/>
    <property type="match status" value="1"/>
</dbReference>
<dbReference type="EC" id="3.1.3.36" evidence="4"/>
<dbReference type="InterPro" id="IPR012677">
    <property type="entry name" value="Nucleotide-bd_a/b_plait_sf"/>
</dbReference>
<comment type="catalytic activity">
    <reaction evidence="1">
        <text>a 1,2-diacyl-sn-glycero-3-phospho-(1D-myo-inositol-4,5-bisphosphate) + H2O = a 1,2-diacyl-sn-glycero-3-phospho-(1D-myo-inositol 4-phosphate) + phosphate</text>
        <dbReference type="Rhea" id="RHEA:22764"/>
        <dbReference type="ChEBI" id="CHEBI:15377"/>
        <dbReference type="ChEBI" id="CHEBI:43474"/>
        <dbReference type="ChEBI" id="CHEBI:58178"/>
        <dbReference type="ChEBI" id="CHEBI:58456"/>
        <dbReference type="EC" id="3.1.3.36"/>
    </reaction>
</comment>
<reference evidence="8" key="2">
    <citation type="submission" date="2025-08" db="UniProtKB">
        <authorList>
            <consortium name="Ensembl"/>
        </authorList>
    </citation>
    <scope>IDENTIFICATION</scope>
</reference>
<comment type="similarity">
    <text evidence="2">Belongs to the synaptojanin family.</text>
</comment>
<dbReference type="SMART" id="SM00128">
    <property type="entry name" value="IPPc"/>
    <property type="match status" value="1"/>
</dbReference>
<dbReference type="Ensembl" id="ENSSSCT00070053491.1">
    <property type="protein sequence ID" value="ENSSSCP00070045336.1"/>
    <property type="gene ID" value="ENSSSCG00070026595.1"/>
</dbReference>
<evidence type="ECO:0000256" key="1">
    <source>
        <dbReference type="ARBA" id="ARBA00001786"/>
    </source>
</evidence>
<dbReference type="InterPro" id="IPR035979">
    <property type="entry name" value="RBD_domain_sf"/>
</dbReference>
<protein>
    <recommendedName>
        <fullName evidence="4">phosphoinositide 5-phosphatase</fullName>
        <ecNumber evidence="4">3.1.3.36</ecNumber>
    </recommendedName>
</protein>
<evidence type="ECO:0000259" key="7">
    <source>
        <dbReference type="PROSITE" id="PS50275"/>
    </source>
</evidence>
<dbReference type="Proteomes" id="UP000314985">
    <property type="component" value="Chromosome 1"/>
</dbReference>
<evidence type="ECO:0000256" key="5">
    <source>
        <dbReference type="ARBA" id="ARBA00022801"/>
    </source>
</evidence>
<dbReference type="GO" id="GO:0004439">
    <property type="term" value="F:phosphatidylinositol-4,5-bisphosphate 5-phosphatase activity"/>
    <property type="evidence" value="ECO:0007669"/>
    <property type="project" value="UniProtKB-EC"/>
</dbReference>
<dbReference type="GO" id="GO:0046856">
    <property type="term" value="P:phosphatidylinositol dephosphorylation"/>
    <property type="evidence" value="ECO:0007669"/>
    <property type="project" value="InterPro"/>
</dbReference>
<dbReference type="InterPro" id="IPR036691">
    <property type="entry name" value="Endo/exonu/phosph_ase_sf"/>
</dbReference>
<dbReference type="Pfam" id="PF08952">
    <property type="entry name" value="DUF1866"/>
    <property type="match status" value="1"/>
</dbReference>
<dbReference type="InterPro" id="IPR000300">
    <property type="entry name" value="IPPc"/>
</dbReference>
<dbReference type="AlphaFoldDB" id="A0A4X1VVP3"/>
<dbReference type="PROSITE" id="PS50275">
    <property type="entry name" value="SAC"/>
    <property type="match status" value="1"/>
</dbReference>
<dbReference type="InterPro" id="IPR002013">
    <property type="entry name" value="SAC_dom"/>
</dbReference>
<evidence type="ECO:0000256" key="2">
    <source>
        <dbReference type="ARBA" id="ARBA00008943"/>
    </source>
</evidence>
<dbReference type="SMART" id="SM01165">
    <property type="entry name" value="DUF1866"/>
    <property type="match status" value="1"/>
</dbReference>
<evidence type="ECO:0000313" key="8">
    <source>
        <dbReference type="Ensembl" id="ENSSSCP00070045336.1"/>
    </source>
</evidence>
<dbReference type="SUPFAM" id="SSF54928">
    <property type="entry name" value="RNA-binding domain, RBD"/>
    <property type="match status" value="1"/>
</dbReference>
<dbReference type="Gene3D" id="3.60.10.10">
    <property type="entry name" value="Endonuclease/exonuclease/phosphatase"/>
    <property type="match status" value="1"/>
</dbReference>
<evidence type="ECO:0000313" key="9">
    <source>
        <dbReference type="Proteomes" id="UP000314985"/>
    </source>
</evidence>
<dbReference type="Gene3D" id="3.30.70.330">
    <property type="match status" value="1"/>
</dbReference>
<feature type="region of interest" description="Disordered" evidence="6">
    <location>
        <begin position="11"/>
        <end position="32"/>
    </location>
</feature>
<dbReference type="InterPro" id="IPR046985">
    <property type="entry name" value="IP5"/>
</dbReference>
<organism evidence="8 9">
    <name type="scientific">Sus scrofa</name>
    <name type="common">Pig</name>
    <dbReference type="NCBI Taxonomy" id="9823"/>
    <lineage>
        <taxon>Eukaryota</taxon>
        <taxon>Metazoa</taxon>
        <taxon>Chordata</taxon>
        <taxon>Craniata</taxon>
        <taxon>Vertebrata</taxon>
        <taxon>Euteleostomi</taxon>
        <taxon>Mammalia</taxon>
        <taxon>Eutheria</taxon>
        <taxon>Laurasiatheria</taxon>
        <taxon>Artiodactyla</taxon>
        <taxon>Suina</taxon>
        <taxon>Suidae</taxon>
        <taxon>Sus</taxon>
    </lineage>
</organism>
<dbReference type="PANTHER" id="PTHR11200">
    <property type="entry name" value="INOSITOL 5-PHOSPHATASE"/>
    <property type="match status" value="1"/>
</dbReference>
<dbReference type="GO" id="GO:0003676">
    <property type="term" value="F:nucleic acid binding"/>
    <property type="evidence" value="ECO:0007669"/>
    <property type="project" value="InterPro"/>
</dbReference>
<accession>A0A4X1VVP3</accession>
<reference evidence="8 9" key="1">
    <citation type="submission" date="2017-08" db="EMBL/GenBank/DDBJ databases">
        <title>USMARCv1.0.</title>
        <authorList>
            <person name="Hannum G.I."/>
            <person name="Koren S."/>
            <person name="Schroeder S.G."/>
            <person name="Chin S.C."/>
            <person name="Nonneman D.J."/>
            <person name="Becker S.A."/>
            <person name="Rosen B.D."/>
            <person name="Bickhart D.M."/>
            <person name="Putnam N.H."/>
            <person name="Green R.E."/>
            <person name="Tuggle C.K."/>
            <person name="Liu H."/>
            <person name="Rohrer G.A."/>
            <person name="Warr A."/>
            <person name="Hall R."/>
            <person name="Kim K."/>
            <person name="Hume D.A."/>
            <person name="Talbot R."/>
            <person name="Chow W."/>
            <person name="Howe K."/>
            <person name="Schwartz A.S."/>
            <person name="Watson M."/>
            <person name="Archibald A.L."/>
            <person name="Phillippy A.M."/>
            <person name="Smith T.P.L."/>
        </authorList>
    </citation>
    <scope>NUCLEOTIDE SEQUENCE [LARGE SCALE GENOMIC DNA]</scope>
</reference>
<keyword evidence="5" id="KW-0378">Hydrolase</keyword>
<proteinExistence type="inferred from homology"/>